<name>A0ABS4ZR59_9MYCO</name>
<dbReference type="PROSITE" id="PS50160">
    <property type="entry name" value="DNA_LIGASE_A3"/>
    <property type="match status" value="1"/>
</dbReference>
<organism evidence="3 4">
    <name type="scientific">Mycolicibacterium lutetiense</name>
    <dbReference type="NCBI Taxonomy" id="1641992"/>
    <lineage>
        <taxon>Bacteria</taxon>
        <taxon>Bacillati</taxon>
        <taxon>Actinomycetota</taxon>
        <taxon>Actinomycetes</taxon>
        <taxon>Mycobacteriales</taxon>
        <taxon>Mycobacteriaceae</taxon>
        <taxon>Mycolicibacterium</taxon>
    </lineage>
</organism>
<evidence type="ECO:0000259" key="2">
    <source>
        <dbReference type="PROSITE" id="PS51977"/>
    </source>
</evidence>
<dbReference type="InterPro" id="IPR012310">
    <property type="entry name" value="DNA_ligase_ATP-dep_cent"/>
</dbReference>
<dbReference type="Pfam" id="PF01068">
    <property type="entry name" value="DNA_ligase_A_M"/>
    <property type="match status" value="1"/>
</dbReference>
<dbReference type="PROSITE" id="PS51977">
    <property type="entry name" value="WGR"/>
    <property type="match status" value="1"/>
</dbReference>
<feature type="domain" description="WGR" evidence="2">
    <location>
        <begin position="1"/>
        <end position="91"/>
    </location>
</feature>
<reference evidence="3 4" key="1">
    <citation type="submission" date="2021-03" db="EMBL/GenBank/DDBJ databases">
        <title>Sequencing the genomes of 1000 actinobacteria strains.</title>
        <authorList>
            <person name="Klenk H.-P."/>
        </authorList>
    </citation>
    <scope>NUCLEOTIDE SEQUENCE [LARGE SCALE GENOMIC DNA]</scope>
    <source>
        <strain evidence="3 4">DSM 46713</strain>
    </source>
</reference>
<dbReference type="SUPFAM" id="SSF56091">
    <property type="entry name" value="DNA ligase/mRNA capping enzyme, catalytic domain"/>
    <property type="match status" value="1"/>
</dbReference>
<evidence type="ECO:0000313" key="3">
    <source>
        <dbReference type="EMBL" id="MBP2451979.1"/>
    </source>
</evidence>
<dbReference type="PROSITE" id="PS00697">
    <property type="entry name" value="DNA_LIGASE_A1"/>
    <property type="match status" value="1"/>
</dbReference>
<protein>
    <submittedName>
        <fullName evidence="3">Bifunctional non-homologous end joining protein LigD</fullName>
        <ecNumber evidence="3">6.5.1.1</ecNumber>
    </submittedName>
</protein>
<keyword evidence="4" id="KW-1185">Reference proteome</keyword>
<dbReference type="Pfam" id="PF05406">
    <property type="entry name" value="WGR"/>
    <property type="match status" value="1"/>
</dbReference>
<dbReference type="Gene3D" id="2.20.140.10">
    <property type="entry name" value="WGR domain"/>
    <property type="match status" value="1"/>
</dbReference>
<dbReference type="GO" id="GO:0003910">
    <property type="term" value="F:DNA ligase (ATP) activity"/>
    <property type="evidence" value="ECO:0007669"/>
    <property type="project" value="UniProtKB-EC"/>
</dbReference>
<proteinExistence type="predicted"/>
<dbReference type="Gene3D" id="3.30.470.30">
    <property type="entry name" value="DNA ligase/mRNA capping enzyme"/>
    <property type="match status" value="1"/>
</dbReference>
<evidence type="ECO:0000259" key="1">
    <source>
        <dbReference type="PROSITE" id="PS50160"/>
    </source>
</evidence>
<evidence type="ECO:0000313" key="4">
    <source>
        <dbReference type="Proteomes" id="UP000694460"/>
    </source>
</evidence>
<gene>
    <name evidence="3" type="ORF">JOF57_001892</name>
</gene>
<accession>A0ABS4ZR59</accession>
<dbReference type="EC" id="6.5.1.1" evidence="3"/>
<sequence>MTAAGEPRTASLYYREGNSDKEYHARLEPTDAGFLVTFAYGRRGSALTTGTKTTTAVDYAKATAIFDRLVKAKEAKGYTRGEDGTPYQNSASDRHPSGVLPQLLNVADQAAANEAINSDSWCLQEKYDGRRMLIRKTGDTVEAINKLGLAVGVSAAVARAAGSIDGDFILDGEIIGDVLYAFDIFEYAGNDLRDKPYQERYRILLDLIALNLDDAIAPTHNWTSQSDKRRKLAELRDAKAEGVVFKRLDAPYSPGRPKSGGPQLKFKFVETLSALVTAVNTQRSVGLSLHGNDGLTFVGNVTIPANHDVPPVGAVVEVRYLYAAPALYQPVYLGVRDDILPAECVMAQVKFKNGLTGER</sequence>
<comment type="caution">
    <text evidence="3">The sequence shown here is derived from an EMBL/GenBank/DDBJ whole genome shotgun (WGS) entry which is preliminary data.</text>
</comment>
<feature type="domain" description="ATP-dependent DNA ligase family profile" evidence="1">
    <location>
        <begin position="179"/>
        <end position="267"/>
    </location>
</feature>
<dbReference type="Proteomes" id="UP000694460">
    <property type="component" value="Unassembled WGS sequence"/>
</dbReference>
<keyword evidence="3" id="KW-0436">Ligase</keyword>
<dbReference type="RefSeq" id="WP_209915982.1">
    <property type="nucleotide sequence ID" value="NZ_JAGIOP010000002.1"/>
</dbReference>
<dbReference type="InterPro" id="IPR016059">
    <property type="entry name" value="DNA_ligase_ATP-dep_CS"/>
</dbReference>
<dbReference type="InterPro" id="IPR008893">
    <property type="entry name" value="WGR_domain"/>
</dbReference>
<dbReference type="EMBL" id="JAGIOP010000002">
    <property type="protein sequence ID" value="MBP2451979.1"/>
    <property type="molecule type" value="Genomic_DNA"/>
</dbReference>